<proteinExistence type="predicted"/>
<dbReference type="InterPro" id="IPR029044">
    <property type="entry name" value="Nucleotide-diphossugar_trans"/>
</dbReference>
<name>A0A015U5C7_BACFG</name>
<dbReference type="GO" id="GO:0016758">
    <property type="term" value="F:hexosyltransferase activity"/>
    <property type="evidence" value="ECO:0007669"/>
    <property type="project" value="UniProtKB-ARBA"/>
</dbReference>
<dbReference type="PATRIC" id="fig|1339316.3.peg.3129"/>
<dbReference type="AlphaFoldDB" id="A0A015U5C7"/>
<evidence type="ECO:0000256" key="1">
    <source>
        <dbReference type="ARBA" id="ARBA00022676"/>
    </source>
</evidence>
<dbReference type="Proteomes" id="UP000020773">
    <property type="component" value="Unassembled WGS sequence"/>
</dbReference>
<evidence type="ECO:0000313" key="4">
    <source>
        <dbReference type="EMBL" id="EXY90032.1"/>
    </source>
</evidence>
<dbReference type="PANTHER" id="PTHR22916">
    <property type="entry name" value="GLYCOSYLTRANSFERASE"/>
    <property type="match status" value="1"/>
</dbReference>
<dbReference type="InterPro" id="IPR001173">
    <property type="entry name" value="Glyco_trans_2-like"/>
</dbReference>
<dbReference type="PANTHER" id="PTHR22916:SF51">
    <property type="entry name" value="GLYCOSYLTRANSFERASE EPSH-RELATED"/>
    <property type="match status" value="1"/>
</dbReference>
<evidence type="ECO:0000313" key="5">
    <source>
        <dbReference type="Proteomes" id="UP000020773"/>
    </source>
</evidence>
<feature type="domain" description="Glycosyltransferase 2-like" evidence="3">
    <location>
        <begin position="4"/>
        <end position="163"/>
    </location>
</feature>
<dbReference type="GeneID" id="60366940"/>
<dbReference type="SMR" id="A0A015U5C7"/>
<keyword evidence="1" id="KW-0328">Glycosyltransferase</keyword>
<dbReference type="Pfam" id="PF00535">
    <property type="entry name" value="Glycos_transf_2"/>
    <property type="match status" value="1"/>
</dbReference>
<dbReference type="SUPFAM" id="SSF53448">
    <property type="entry name" value="Nucleotide-diphospho-sugar transferases"/>
    <property type="match status" value="1"/>
</dbReference>
<evidence type="ECO:0000256" key="2">
    <source>
        <dbReference type="ARBA" id="ARBA00022679"/>
    </source>
</evidence>
<comment type="caution">
    <text evidence="4">The sequence shown here is derived from an EMBL/GenBank/DDBJ whole genome shotgun (WGS) entry which is preliminary data.</text>
</comment>
<sequence length="360" mass="42244">MKVSIIVPCYSVASKLPRCVHNLLAQTFTDWELILIDDGSTDNTWDICNSFTKNNAHIHAVHKENGGVSSARNTGIEIAKGEFITFIDSDDYVKPDYLQKLVEGQEADLVLCGFRSSTGIDFTPEPQYLIGDDLSKNIQAIVENDYLLYSPWCKLFRRDIIQKHQHRFDPEIRLGEDTIFCYKYLLYCSSIKVVASNSYFYDGVWGGYKKYVLTRQEVEYLDKAEITTLHDINQHFNCRIDLTYRGYHVAMLKGLYEKFRDYDTFEMYTRTHDVLPPEHFFANHKLSYIFWGIVELETLYVDKEYCAGKLFMQRLHHFFTIPTNQLLSYSYKMRLIHYLVKSKHYTMAHVLLIFLSILKH</sequence>
<dbReference type="CDD" id="cd00761">
    <property type="entry name" value="Glyco_tranf_GTA_type"/>
    <property type="match status" value="1"/>
</dbReference>
<protein>
    <submittedName>
        <fullName evidence="4">Glycosyl transferase 2 family protein</fullName>
    </submittedName>
</protein>
<accession>A0A015U5C7</accession>
<dbReference type="Gene3D" id="3.90.550.10">
    <property type="entry name" value="Spore Coat Polysaccharide Biosynthesis Protein SpsA, Chain A"/>
    <property type="match status" value="1"/>
</dbReference>
<dbReference type="RefSeq" id="WP_005815318.1">
    <property type="nucleotide sequence ID" value="NZ_JGDB01000203.1"/>
</dbReference>
<organism evidence="4 5">
    <name type="scientific">Bacteroides fragilis str. 3998T(B)3</name>
    <dbReference type="NCBI Taxonomy" id="1339316"/>
    <lineage>
        <taxon>Bacteria</taxon>
        <taxon>Pseudomonadati</taxon>
        <taxon>Bacteroidota</taxon>
        <taxon>Bacteroidia</taxon>
        <taxon>Bacteroidales</taxon>
        <taxon>Bacteroidaceae</taxon>
        <taxon>Bacteroides</taxon>
    </lineage>
</organism>
<dbReference type="EMBL" id="JGDB01000203">
    <property type="protein sequence ID" value="EXY90032.1"/>
    <property type="molecule type" value="Genomic_DNA"/>
</dbReference>
<reference evidence="4 5" key="1">
    <citation type="submission" date="2014-02" db="EMBL/GenBank/DDBJ databases">
        <authorList>
            <person name="Sears C."/>
            <person name="Carroll K."/>
            <person name="Sack B.R."/>
            <person name="Qadri F."/>
            <person name="Myers L.L."/>
            <person name="Chung G.-T."/>
            <person name="Escheverria P."/>
            <person name="Fraser C.M."/>
            <person name="Sadzewicz L."/>
            <person name="Shefchek K.A."/>
            <person name="Tallon L."/>
            <person name="Das S.P."/>
            <person name="Daugherty S."/>
            <person name="Mongodin E.F."/>
        </authorList>
    </citation>
    <scope>NUCLEOTIDE SEQUENCE [LARGE SCALE GENOMIC DNA]</scope>
    <source>
        <strain evidence="5">3998T(B)3</strain>
    </source>
</reference>
<gene>
    <name evidence="4" type="ORF">M125_3294</name>
</gene>
<evidence type="ECO:0000259" key="3">
    <source>
        <dbReference type="Pfam" id="PF00535"/>
    </source>
</evidence>
<keyword evidence="2 4" id="KW-0808">Transferase</keyword>